<dbReference type="GO" id="GO:0008270">
    <property type="term" value="F:zinc ion binding"/>
    <property type="evidence" value="ECO:0007669"/>
    <property type="project" value="UniProtKB-KW"/>
</dbReference>
<dbReference type="InterPro" id="IPR004170">
    <property type="entry name" value="WWE_dom"/>
</dbReference>
<feature type="zinc finger region" description="C3H1-type" evidence="7">
    <location>
        <begin position="878"/>
        <end position="907"/>
    </location>
</feature>
<feature type="region of interest" description="Disordered" evidence="8">
    <location>
        <begin position="1424"/>
        <end position="1444"/>
    </location>
</feature>
<dbReference type="Gene3D" id="3.30.1370.210">
    <property type="match status" value="1"/>
</dbReference>
<feature type="region of interest" description="Disordered" evidence="8">
    <location>
        <begin position="708"/>
        <end position="773"/>
    </location>
</feature>
<feature type="domain" description="PARP catalytic" evidence="11">
    <location>
        <begin position="1276"/>
        <end position="1495"/>
    </location>
</feature>
<feature type="compositionally biased region" description="Polar residues" evidence="8">
    <location>
        <begin position="764"/>
        <end position="773"/>
    </location>
</feature>
<feature type="region of interest" description="Disordered" evidence="8">
    <location>
        <begin position="444"/>
        <end position="485"/>
    </location>
</feature>
<feature type="domain" description="C3H1-type" evidence="9">
    <location>
        <begin position="878"/>
        <end position="907"/>
    </location>
</feature>
<feature type="domain" description="C3H1-type" evidence="9">
    <location>
        <begin position="569"/>
        <end position="591"/>
    </location>
</feature>
<dbReference type="Gene3D" id="3.90.228.10">
    <property type="match status" value="1"/>
</dbReference>
<feature type="zinc finger region" description="C3H1-type" evidence="7">
    <location>
        <begin position="1047"/>
        <end position="1074"/>
    </location>
</feature>
<evidence type="ECO:0000256" key="2">
    <source>
        <dbReference type="ARBA" id="ARBA00022676"/>
    </source>
</evidence>
<dbReference type="PROSITE" id="PS50918">
    <property type="entry name" value="WWE"/>
    <property type="match status" value="1"/>
</dbReference>
<proteinExistence type="inferred from homology"/>
<evidence type="ECO:0000256" key="4">
    <source>
        <dbReference type="ARBA" id="ARBA00023027"/>
    </source>
</evidence>
<reference evidence="13" key="1">
    <citation type="journal article" date="2017" name="bioRxiv">
        <title>Comparative analysis of the genomes of Stylophora pistillata and Acropora digitifera provides evidence for extensive differences between species of corals.</title>
        <authorList>
            <person name="Voolstra C.R."/>
            <person name="Li Y."/>
            <person name="Liew Y.J."/>
            <person name="Baumgarten S."/>
            <person name="Zoccola D."/>
            <person name="Flot J.-F."/>
            <person name="Tambutte S."/>
            <person name="Allemand D."/>
            <person name="Aranda M."/>
        </authorList>
    </citation>
    <scope>NUCLEOTIDE SEQUENCE [LARGE SCALE GENOMIC DNA]</scope>
</reference>
<evidence type="ECO:0000256" key="6">
    <source>
        <dbReference type="ARBA" id="ARBA00024347"/>
    </source>
</evidence>
<comment type="subcellular location">
    <subcellularLocation>
        <location evidence="1">Nucleus</location>
    </subcellularLocation>
</comment>
<dbReference type="SUPFAM" id="SSF56399">
    <property type="entry name" value="ADP-ribosylation"/>
    <property type="match status" value="1"/>
</dbReference>
<keyword evidence="7" id="KW-0862">Zinc</keyword>
<feature type="compositionally biased region" description="Basic and acidic residues" evidence="8">
    <location>
        <begin position="369"/>
        <end position="379"/>
    </location>
</feature>
<feature type="zinc finger region" description="C3H1-type" evidence="7">
    <location>
        <begin position="954"/>
        <end position="981"/>
    </location>
</feature>
<protein>
    <submittedName>
        <fullName evidence="12">Poly [ADP-ribose] polymerase 12</fullName>
    </submittedName>
</protein>
<dbReference type="SUPFAM" id="SSF117839">
    <property type="entry name" value="WWE domain"/>
    <property type="match status" value="1"/>
</dbReference>
<evidence type="ECO:0000259" key="11">
    <source>
        <dbReference type="PROSITE" id="PS51059"/>
    </source>
</evidence>
<sequence length="1598" mass="178961">MATDVSVEKVFNFICGSGGFVELSLLLRDSSPLKDIKSNLDAKNWLINHGRGRFVVVKDIDDEVRGVRIDLKKKICQQYLERGSCRRTRGSCKFWHICKSYIEGNCEGNCHRSHNFFDNDNEAKTKDLKIEKHPNGTLRNIIAWSLPQVCQLYLRNKCKSDKCPYLHICPNVVRKLPCGCGLLHNLTEVNNKKILKQYDLVPHQSMSTAFVCSSILIMKEQSYFDKGKFISDDTTVEMASVTPAEELTKFVNQNNTNENSLQHGASHKSNSGGTNDYHTGSKSREVSNDSVDTRRNGPKPDQLKSKEERKQKGIPKYDNNLASCATASAGSNKHPGFLNIHEEEESLSDSSSEDNKPDSKNFLSANESRSLHQIHESKLSNKGTGNDCKFLKPKTTSQMKPKADLCISSGAGKASAVRNDPFVLPVDDSGNDLVKKWVLGNDYSSDSTHSPRNSQNEETPAERKRKSSISSSCSSVPDPQKNTPSKKAVFDCILKEYNGTVPFLVISKQKELFPEGCGDIAAWFKSRKESFLFRESEDGTVKVDVHCQRAKLCFNQDHCSKEECSYIHVCRDYIAGFCRFGRRCQRNHSFEYDKSRKFISKLKLTDFSEEQLRKVVQLSIPRVCLDYNEGHCVLGESCGKIHICKNMIRKKCADQAICGLEHEEALLTAHATAVLNRYGLKVRNGNTQPVVRALLVCERKHSVDINPPVKDTISTATSTSSSISAVDSKGEKKQSGPSHFSLTSVSVAKTTSTVSTTSPSTMTKGATGSKNISYQRSGHSPLTGIAICDPSDHIANVIGSIRKEIFPSGNSGEPSERKVFECLCKEYNCSVTFSVISKRTDLFPAGFKDVESWFRKRKGSFLILENPDGKITEVSAFAAKARLCFSYNNAHYGTCAKDNCSFLHICRDYITDSCANGATCPRNHQFCNEKDKALLSQINLEKFTDEQLRRLVLSSSPLICVEYNDGICDRGDACPRIHMCSNHLKKCSREGRGCLLEHESAMTTDHTRAILERFRIDHLKPGAVKKAILLFDDLAQSRETGHVHSDKPDAPICSDFLLGKCKKGMKCSGHHCSLPYHWQYRVEGEGVWKSFTETDNEKVEKLYCDAMMDDCSATGLQLSFESEEFFFFDEEDPVNFLFENKMMFVQKDFEVLADIRRLYTEPSIDNLGNPLASTWTWYWKDENGMWLAYGSDYLGNDLQRPIEDAFSSTTNCFKFKIAEQDYALNFHEMRQENLRYGTTRQVRRRPAEFRSSADVREIRRSSRKGKTSATVSSTGKPSNWASMPVNMQYTRVALSNVTAEYKEVERLFRSSIQKRVVIRRIERVQNSFMWEKYQRKKENMLAIKRGSHSLNEKRLFHGTSPDAVEAICKQNFDWRLNGKNATVYGEGSYFAVNASYSDAYAKKDANSFQFMFLAKVLVGSYTKGNSSYRRPPPKQPSNPSSDLFDSCVDDQYSPTIYVVFDADQFYPEYIIEYSDESSRNSGARGAPSSAQTPSYSRAAPSRSSVNPTSSYYSSSSGASSGFGSASNSSFGAPHRSTAMSYSSGTASSHSSTYSSHTSSTGTSRNYSSSTNTSGVPHHWSTPSSSSISKSSKDKCLVM</sequence>
<name>A0A2B4RIW9_STYPI</name>
<dbReference type="InterPro" id="IPR037197">
    <property type="entry name" value="WWE_dom_sf"/>
</dbReference>
<keyword evidence="4" id="KW-0520">NAD</keyword>
<dbReference type="PANTHER" id="PTHR45740:SF2">
    <property type="entry name" value="POLY [ADP-RIBOSE] POLYMERASE"/>
    <property type="match status" value="1"/>
</dbReference>
<feature type="compositionally biased region" description="Basic and acidic residues" evidence="8">
    <location>
        <begin position="301"/>
        <end position="311"/>
    </location>
</feature>
<dbReference type="GO" id="GO:0005634">
    <property type="term" value="C:nucleus"/>
    <property type="evidence" value="ECO:0007669"/>
    <property type="project" value="UniProtKB-SubCell"/>
</dbReference>
<evidence type="ECO:0000256" key="7">
    <source>
        <dbReference type="PROSITE-ProRule" id="PRU00723"/>
    </source>
</evidence>
<feature type="compositionally biased region" description="Polar residues" evidence="8">
    <location>
        <begin position="1267"/>
        <end position="1277"/>
    </location>
</feature>
<feature type="region of interest" description="Disordered" evidence="8">
    <location>
        <begin position="343"/>
        <end position="401"/>
    </location>
</feature>
<dbReference type="SMART" id="SM00356">
    <property type="entry name" value="ZnF_C3H1"/>
    <property type="match status" value="7"/>
</dbReference>
<gene>
    <name evidence="12" type="primary">Parp12</name>
    <name evidence="12" type="ORF">AWC38_SpisGene18963</name>
</gene>
<dbReference type="GO" id="GO:0003950">
    <property type="term" value="F:NAD+ poly-ADP-ribosyltransferase activity"/>
    <property type="evidence" value="ECO:0007669"/>
    <property type="project" value="InterPro"/>
</dbReference>
<feature type="compositionally biased region" description="Low complexity" evidence="8">
    <location>
        <begin position="1493"/>
        <end position="1510"/>
    </location>
</feature>
<dbReference type="EMBL" id="LSMT01000521">
    <property type="protein sequence ID" value="PFX16753.1"/>
    <property type="molecule type" value="Genomic_DNA"/>
</dbReference>
<dbReference type="FunFam" id="3.90.228.10:FF:000008">
    <property type="entry name" value="Poly [ADP-ribose] polymerase"/>
    <property type="match status" value="1"/>
</dbReference>
<feature type="domain" description="C3H1-type" evidence="9">
    <location>
        <begin position="1047"/>
        <end position="1074"/>
    </location>
</feature>
<dbReference type="Gene3D" id="3.30.720.50">
    <property type="match status" value="1"/>
</dbReference>
<keyword evidence="2" id="KW-0328">Glycosyltransferase</keyword>
<feature type="zinc finger region" description="C3H1-type" evidence="7">
    <location>
        <begin position="70"/>
        <end position="99"/>
    </location>
</feature>
<feature type="compositionally biased region" description="Basic and acidic residues" evidence="8">
    <location>
        <begin position="1245"/>
        <end position="1260"/>
    </location>
</feature>
<dbReference type="InterPro" id="IPR000571">
    <property type="entry name" value="Znf_CCCH"/>
</dbReference>
<dbReference type="InterPro" id="IPR051712">
    <property type="entry name" value="ARTD-AVP"/>
</dbReference>
<feature type="zinc finger region" description="C3H1-type" evidence="7">
    <location>
        <begin position="144"/>
        <end position="170"/>
    </location>
</feature>
<keyword evidence="7" id="KW-0479">Metal-binding</keyword>
<evidence type="ECO:0000256" key="8">
    <source>
        <dbReference type="SAM" id="MobiDB-lite"/>
    </source>
</evidence>
<feature type="compositionally biased region" description="Polar residues" evidence="8">
    <location>
        <begin position="256"/>
        <end position="280"/>
    </location>
</feature>
<feature type="region of interest" description="Disordered" evidence="8">
    <location>
        <begin position="1523"/>
        <end position="1598"/>
    </location>
</feature>
<comment type="caution">
    <text evidence="12">The sequence shown here is derived from an EMBL/GenBank/DDBJ whole genome shotgun (WGS) entry which is preliminary data.</text>
</comment>
<accession>A0A2B4RIW9</accession>
<keyword evidence="13" id="KW-1185">Reference proteome</keyword>
<dbReference type="Gene3D" id="4.10.1000.10">
    <property type="entry name" value="Zinc finger, CCCH-type"/>
    <property type="match status" value="1"/>
</dbReference>
<dbReference type="GO" id="GO:1990404">
    <property type="term" value="F:NAD+-protein mono-ADP-ribosyltransferase activity"/>
    <property type="evidence" value="ECO:0007669"/>
    <property type="project" value="TreeGrafter"/>
</dbReference>
<feature type="domain" description="C3H1-type" evidence="9">
    <location>
        <begin position="70"/>
        <end position="99"/>
    </location>
</feature>
<dbReference type="CDD" id="cd01439">
    <property type="entry name" value="TCCD_inducible_PARP_like"/>
    <property type="match status" value="1"/>
</dbReference>
<dbReference type="InterPro" id="IPR012317">
    <property type="entry name" value="Poly(ADP-ribose)pol_cat_dom"/>
</dbReference>
<dbReference type="Pfam" id="PF00644">
    <property type="entry name" value="PARP"/>
    <property type="match status" value="1"/>
</dbReference>
<dbReference type="Pfam" id="PF02825">
    <property type="entry name" value="WWE"/>
    <property type="match status" value="1"/>
</dbReference>
<feature type="compositionally biased region" description="Low complexity" evidence="8">
    <location>
        <begin position="1523"/>
        <end position="1589"/>
    </location>
</feature>
<organism evidence="12 13">
    <name type="scientific">Stylophora pistillata</name>
    <name type="common">Smooth cauliflower coral</name>
    <dbReference type="NCBI Taxonomy" id="50429"/>
    <lineage>
        <taxon>Eukaryota</taxon>
        <taxon>Metazoa</taxon>
        <taxon>Cnidaria</taxon>
        <taxon>Anthozoa</taxon>
        <taxon>Hexacorallia</taxon>
        <taxon>Scleractinia</taxon>
        <taxon>Astrocoeniina</taxon>
        <taxon>Pocilloporidae</taxon>
        <taxon>Stylophora</taxon>
    </lineage>
</organism>
<dbReference type="SMART" id="SM00678">
    <property type="entry name" value="WWE"/>
    <property type="match status" value="1"/>
</dbReference>
<keyword evidence="5" id="KW-0539">Nucleus</keyword>
<feature type="compositionally biased region" description="Low complexity" evidence="8">
    <location>
        <begin position="741"/>
        <end position="763"/>
    </location>
</feature>
<feature type="compositionally biased region" description="Low complexity" evidence="8">
    <location>
        <begin position="712"/>
        <end position="725"/>
    </location>
</feature>
<evidence type="ECO:0000259" key="10">
    <source>
        <dbReference type="PROSITE" id="PS50918"/>
    </source>
</evidence>
<feature type="region of interest" description="Disordered" evidence="8">
    <location>
        <begin position="256"/>
        <end position="318"/>
    </location>
</feature>
<evidence type="ECO:0000256" key="5">
    <source>
        <dbReference type="ARBA" id="ARBA00023242"/>
    </source>
</evidence>
<evidence type="ECO:0000256" key="1">
    <source>
        <dbReference type="ARBA" id="ARBA00004123"/>
    </source>
</evidence>
<feature type="domain" description="WWE" evidence="10">
    <location>
        <begin position="1163"/>
        <end position="1244"/>
    </location>
</feature>
<feature type="domain" description="C3H1-type" evidence="9">
    <location>
        <begin position="144"/>
        <end position="170"/>
    </location>
</feature>
<feature type="compositionally biased region" description="Polar residues" evidence="8">
    <location>
        <begin position="444"/>
        <end position="458"/>
    </location>
</feature>
<evidence type="ECO:0000313" key="13">
    <source>
        <dbReference type="Proteomes" id="UP000225706"/>
    </source>
</evidence>
<evidence type="ECO:0000259" key="9">
    <source>
        <dbReference type="PROSITE" id="PS50103"/>
    </source>
</evidence>
<keyword evidence="7" id="KW-0863">Zinc-finger</keyword>
<feature type="zinc finger region" description="C3H1-type" evidence="7">
    <location>
        <begin position="569"/>
        <end position="591"/>
    </location>
</feature>
<dbReference type="PROSITE" id="PS50103">
    <property type="entry name" value="ZF_C3H1"/>
    <property type="match status" value="6"/>
</dbReference>
<dbReference type="Proteomes" id="UP000225706">
    <property type="component" value="Unassembled WGS sequence"/>
</dbReference>
<feature type="region of interest" description="Disordered" evidence="8">
    <location>
        <begin position="1476"/>
        <end position="1510"/>
    </location>
</feature>
<keyword evidence="3" id="KW-0808">Transferase</keyword>
<evidence type="ECO:0000256" key="3">
    <source>
        <dbReference type="ARBA" id="ARBA00022679"/>
    </source>
</evidence>
<dbReference type="InterPro" id="IPR018123">
    <property type="entry name" value="WWE-dom_subgr"/>
</dbReference>
<dbReference type="PROSITE" id="PS51059">
    <property type="entry name" value="PARP_CATALYTIC"/>
    <property type="match status" value="1"/>
</dbReference>
<comment type="similarity">
    <text evidence="6">Belongs to the ARTD/PARP family.</text>
</comment>
<feature type="domain" description="C3H1-type" evidence="9">
    <location>
        <begin position="954"/>
        <end position="981"/>
    </location>
</feature>
<feature type="compositionally biased region" description="Basic and acidic residues" evidence="8">
    <location>
        <begin position="282"/>
        <end position="295"/>
    </location>
</feature>
<dbReference type="OrthoDB" id="5964163at2759"/>
<evidence type="ECO:0000313" key="12">
    <source>
        <dbReference type="EMBL" id="PFX16753.1"/>
    </source>
</evidence>
<feature type="region of interest" description="Disordered" evidence="8">
    <location>
        <begin position="1245"/>
        <end position="1277"/>
    </location>
</feature>
<dbReference type="PANTHER" id="PTHR45740">
    <property type="entry name" value="POLY [ADP-RIBOSE] POLYMERASE"/>
    <property type="match status" value="1"/>
</dbReference>